<evidence type="ECO:0000256" key="2">
    <source>
        <dbReference type="ARBA" id="ARBA00023125"/>
    </source>
</evidence>
<dbReference type="SUPFAM" id="SSF102875">
    <property type="entry name" value="Chromosomal protein MC1"/>
    <property type="match status" value="1"/>
</dbReference>
<keyword evidence="2" id="KW-0238">DNA-binding</keyword>
<feature type="region of interest" description="Disordered" evidence="3">
    <location>
        <begin position="13"/>
        <end position="44"/>
    </location>
</feature>
<comment type="caution">
    <text evidence="4">The sequence shown here is derived from an EMBL/GenBank/DDBJ whole genome shotgun (WGS) entry which is preliminary data.</text>
</comment>
<gene>
    <name evidence="4" type="ORF">RG963_12880</name>
</gene>
<dbReference type="RefSeq" id="WP_310576690.1">
    <property type="nucleotide sequence ID" value="NZ_JAVKPK010000060.1"/>
</dbReference>
<protein>
    <submittedName>
        <fullName evidence="4">Non-histone chromosomal MC1 family protein</fullName>
    </submittedName>
</protein>
<reference evidence="5" key="1">
    <citation type="submission" date="2023-07" db="EMBL/GenBank/DDBJ databases">
        <title>Whole-genome sequencing of a new Methanosarcina sp. Z-7115.</title>
        <authorList>
            <person name="Zhilina T.N."/>
            <person name="Merkel A.Y."/>
        </authorList>
    </citation>
    <scope>NUCLEOTIDE SEQUENCE [LARGE SCALE GENOMIC DNA]</scope>
    <source>
        <strain evidence="5">Z-7115</strain>
    </source>
</reference>
<accession>A0ABU2D3V3</accession>
<sequence length="94" mass="10788">MSDLRNFVLRDEDGNEHGVFTGKQPRQAALKAANRGTGTKSKPDTIRLRERGTKKMHVFKAWKSIVKAPKNRPAWMPEKISKPFVKKEKIETIE</sequence>
<evidence type="ECO:0000256" key="3">
    <source>
        <dbReference type="SAM" id="MobiDB-lite"/>
    </source>
</evidence>
<proteinExistence type="predicted"/>
<dbReference type="Pfam" id="PF05854">
    <property type="entry name" value="MC1"/>
    <property type="match status" value="1"/>
</dbReference>
<keyword evidence="5" id="KW-1185">Reference proteome</keyword>
<dbReference type="InterPro" id="IPR008674">
    <property type="entry name" value="MC1"/>
</dbReference>
<evidence type="ECO:0000313" key="5">
    <source>
        <dbReference type="Proteomes" id="UP001246244"/>
    </source>
</evidence>
<name>A0ABU2D3V3_9EURY</name>
<dbReference type="Gene3D" id="3.10.470.10">
    <property type="entry name" value="Chromosomal protein MC1"/>
    <property type="match status" value="1"/>
</dbReference>
<evidence type="ECO:0000313" key="4">
    <source>
        <dbReference type="EMBL" id="MDR7666655.1"/>
    </source>
</evidence>
<evidence type="ECO:0000256" key="1">
    <source>
        <dbReference type="ARBA" id="ARBA00002562"/>
    </source>
</evidence>
<comment type="function">
    <text evidence="1">Protects DNA against thermal denaturation and modulates transcription.</text>
</comment>
<dbReference type="EMBL" id="JAVKPK010000060">
    <property type="protein sequence ID" value="MDR7666655.1"/>
    <property type="molecule type" value="Genomic_DNA"/>
</dbReference>
<organism evidence="4 5">
    <name type="scientific">Methanosarcina baikalica</name>
    <dbReference type="NCBI Taxonomy" id="3073890"/>
    <lineage>
        <taxon>Archaea</taxon>
        <taxon>Methanobacteriati</taxon>
        <taxon>Methanobacteriota</taxon>
        <taxon>Stenosarchaea group</taxon>
        <taxon>Methanomicrobia</taxon>
        <taxon>Methanosarcinales</taxon>
        <taxon>Methanosarcinaceae</taxon>
        <taxon>Methanosarcina</taxon>
    </lineage>
</organism>
<dbReference type="InterPro" id="IPR036620">
    <property type="entry name" value="MC1_sf"/>
</dbReference>
<dbReference type="Proteomes" id="UP001246244">
    <property type="component" value="Unassembled WGS sequence"/>
</dbReference>